<dbReference type="GO" id="GO:0016746">
    <property type="term" value="F:acyltransferase activity"/>
    <property type="evidence" value="ECO:0007669"/>
    <property type="project" value="UniProtKB-KW"/>
</dbReference>
<evidence type="ECO:0000256" key="3">
    <source>
        <dbReference type="ARBA" id="ARBA00022989"/>
    </source>
</evidence>
<evidence type="ECO:0000313" key="8">
    <source>
        <dbReference type="EMBL" id="ORY26353.1"/>
    </source>
</evidence>
<accession>A0A1Y2AUS3</accession>
<evidence type="ECO:0000256" key="4">
    <source>
        <dbReference type="ARBA" id="ARBA00023098"/>
    </source>
</evidence>
<dbReference type="EMBL" id="MCFC01000048">
    <property type="protein sequence ID" value="ORY26353.1"/>
    <property type="molecule type" value="Genomic_DNA"/>
</dbReference>
<feature type="transmembrane region" description="Helical" evidence="7">
    <location>
        <begin position="75"/>
        <end position="97"/>
    </location>
</feature>
<evidence type="ECO:0000313" key="9">
    <source>
        <dbReference type="Proteomes" id="UP000193986"/>
    </source>
</evidence>
<name>A0A1Y2AUS3_9TREE</name>
<dbReference type="STRING" id="71784.A0A1Y2AUS3"/>
<evidence type="ECO:0000256" key="6">
    <source>
        <dbReference type="ARBA" id="ARBA00023315"/>
    </source>
</evidence>
<dbReference type="GO" id="GO:0006629">
    <property type="term" value="P:lipid metabolic process"/>
    <property type="evidence" value="ECO:0007669"/>
    <property type="project" value="UniProtKB-KW"/>
</dbReference>
<keyword evidence="5 7" id="KW-0472">Membrane</keyword>
<dbReference type="AlphaFoldDB" id="A0A1Y2AUS3"/>
<reference evidence="8 9" key="1">
    <citation type="submission" date="2016-07" db="EMBL/GenBank/DDBJ databases">
        <title>Pervasive Adenine N6-methylation of Active Genes in Fungi.</title>
        <authorList>
            <consortium name="DOE Joint Genome Institute"/>
            <person name="Mondo S.J."/>
            <person name="Dannebaum R.O."/>
            <person name="Kuo R.C."/>
            <person name="Labutti K."/>
            <person name="Haridas S."/>
            <person name="Kuo A."/>
            <person name="Salamov A."/>
            <person name="Ahrendt S.R."/>
            <person name="Lipzen A."/>
            <person name="Sullivan W."/>
            <person name="Andreopoulos W.B."/>
            <person name="Clum A."/>
            <person name="Lindquist E."/>
            <person name="Daum C."/>
            <person name="Ramamoorthy G.K."/>
            <person name="Gryganskyi A."/>
            <person name="Culley D."/>
            <person name="Magnuson J.K."/>
            <person name="James T.Y."/>
            <person name="O'Malley M.A."/>
            <person name="Stajich J.E."/>
            <person name="Spatafora J.W."/>
            <person name="Visel A."/>
            <person name="Grigoriev I.V."/>
        </authorList>
    </citation>
    <scope>NUCLEOTIDE SEQUENCE [LARGE SCALE GENOMIC DNA]</scope>
    <source>
        <strain evidence="8 9">68-887.2</strain>
    </source>
</reference>
<keyword evidence="2 7" id="KW-0812">Transmembrane</keyword>
<dbReference type="PANTHER" id="PTHR23063">
    <property type="entry name" value="PHOSPHOLIPID ACYLTRANSFERASE"/>
    <property type="match status" value="1"/>
</dbReference>
<keyword evidence="4" id="KW-0443">Lipid metabolism</keyword>
<proteinExistence type="predicted"/>
<evidence type="ECO:0008006" key="10">
    <source>
        <dbReference type="Google" id="ProtNLM"/>
    </source>
</evidence>
<feature type="transmembrane region" description="Helical" evidence="7">
    <location>
        <begin position="45"/>
        <end position="69"/>
    </location>
</feature>
<dbReference type="FunCoup" id="A0A1Y2AUS3">
    <property type="interactions" value="41"/>
</dbReference>
<comment type="caution">
    <text evidence="8">The sequence shown here is derived from an EMBL/GenBank/DDBJ whole genome shotgun (WGS) entry which is preliminary data.</text>
</comment>
<protein>
    <recommendedName>
        <fullName evidence="10">Phospholipid/glycerol acyltransferase domain-containing protein</fullName>
    </recommendedName>
</protein>
<dbReference type="InParanoid" id="A0A1Y2AUS3"/>
<gene>
    <name evidence="8" type="ORF">BCR39DRAFT_579037</name>
</gene>
<keyword evidence="9" id="KW-1185">Reference proteome</keyword>
<evidence type="ECO:0000256" key="5">
    <source>
        <dbReference type="ARBA" id="ARBA00023136"/>
    </source>
</evidence>
<keyword evidence="3 7" id="KW-1133">Transmembrane helix</keyword>
<sequence>MEKFSKWRDPATGIQPFLPPAPPSTSPIFIAILTPFSAAHSIVRALLLAIDALLYLLLVHGVALLLTPIPPLHRIVSSIFTSITCRLALFLMGYWWIDTETASSKRGAKGVAQISNISPKRGDLIIANWTSYIDALYLAFRHNPTFLLPVFSLLPDVPTTSDFGRKTGTGSANILTSTANQPGLLGYMPVSLLTLLARTGNLPPTAAVPPEGMFKTLREARRRSRGPVCLFPEGTTSNGRAVLRFGDGVLAEEDVGEQAGIVWIKFFKHSPPTPFAASAVLPFPTPLRHLLFQTLYTPTPFQRRSLLVRTLHPSASPSSPSFLPSEILAATPGGLAGVAKDGRGAMREAIGVVLAETGRVRRVGGMGWVEKKGFLDYWQSTRR</sequence>
<evidence type="ECO:0000256" key="7">
    <source>
        <dbReference type="SAM" id="Phobius"/>
    </source>
</evidence>
<evidence type="ECO:0000256" key="1">
    <source>
        <dbReference type="ARBA" id="ARBA00022679"/>
    </source>
</evidence>
<keyword evidence="6" id="KW-0012">Acyltransferase</keyword>
<dbReference type="PANTHER" id="PTHR23063:SF60">
    <property type="entry name" value="LYSOPHOSPHATIDIC ACID:OLEOYL-COA ACYLTRANSFERASE 1"/>
    <property type="match status" value="1"/>
</dbReference>
<keyword evidence="1" id="KW-0808">Transferase</keyword>
<organism evidence="8 9">
    <name type="scientific">Naematelia encephala</name>
    <dbReference type="NCBI Taxonomy" id="71784"/>
    <lineage>
        <taxon>Eukaryota</taxon>
        <taxon>Fungi</taxon>
        <taxon>Dikarya</taxon>
        <taxon>Basidiomycota</taxon>
        <taxon>Agaricomycotina</taxon>
        <taxon>Tremellomycetes</taxon>
        <taxon>Tremellales</taxon>
        <taxon>Naemateliaceae</taxon>
        <taxon>Naematelia</taxon>
    </lineage>
</organism>
<dbReference type="OrthoDB" id="272512at2759"/>
<dbReference type="Proteomes" id="UP000193986">
    <property type="component" value="Unassembled WGS sequence"/>
</dbReference>
<evidence type="ECO:0000256" key="2">
    <source>
        <dbReference type="ARBA" id="ARBA00022692"/>
    </source>
</evidence>